<gene>
    <name evidence="9" type="ORF">A2V47_01860</name>
</gene>
<evidence type="ECO:0000259" key="8">
    <source>
        <dbReference type="PROSITE" id="PS50928"/>
    </source>
</evidence>
<dbReference type="Proteomes" id="UP000177701">
    <property type="component" value="Unassembled WGS sequence"/>
</dbReference>
<dbReference type="GO" id="GO:0005886">
    <property type="term" value="C:plasma membrane"/>
    <property type="evidence" value="ECO:0007669"/>
    <property type="project" value="UniProtKB-SubCell"/>
</dbReference>
<sequence>MNDKKLKEFRQREKRKKLNHWFQNLLLTFFVLLFGFPIYWIFIGAFKEKGEFFHYPPIFWINHFKFDNFFRALSLGGSKGTLDSLIVACVGTVLVVILALFAGYGLGRFKFGGPNLSFFVLSLLFAPPIIAVLPLFFIFKYLRIVDTYLALIWSYLLINLPFAIWLIKGFIEDLPEEIESAALVDGHSRFGAFRKVTLPLIIPGVVVSALFVFVFAWNEFLFALMFTRSNVRTLPVVLSELIGGHGIQWGELSALSLIAIIPGVILVVFFQKYLVRGLTFGAVKG</sequence>
<dbReference type="GO" id="GO:0055085">
    <property type="term" value="P:transmembrane transport"/>
    <property type="evidence" value="ECO:0007669"/>
    <property type="project" value="InterPro"/>
</dbReference>
<feature type="transmembrane region" description="Helical" evidence="7">
    <location>
        <begin position="21"/>
        <end position="42"/>
    </location>
</feature>
<comment type="subcellular location">
    <subcellularLocation>
        <location evidence="1 7">Cell membrane</location>
        <topology evidence="1 7">Multi-pass membrane protein</topology>
    </subcellularLocation>
</comment>
<dbReference type="PANTHER" id="PTHR32243:SF18">
    <property type="entry name" value="INNER MEMBRANE ABC TRANSPORTER PERMEASE PROTEIN YCJP"/>
    <property type="match status" value="1"/>
</dbReference>
<protein>
    <recommendedName>
        <fullName evidence="8">ABC transmembrane type-1 domain-containing protein</fullName>
    </recommendedName>
</protein>
<feature type="transmembrane region" description="Helical" evidence="7">
    <location>
        <begin position="85"/>
        <end position="106"/>
    </location>
</feature>
<feature type="transmembrane region" description="Helical" evidence="7">
    <location>
        <begin position="118"/>
        <end position="142"/>
    </location>
</feature>
<keyword evidence="5 7" id="KW-1133">Transmembrane helix</keyword>
<dbReference type="InterPro" id="IPR000515">
    <property type="entry name" value="MetI-like"/>
</dbReference>
<keyword evidence="4 7" id="KW-0812">Transmembrane</keyword>
<dbReference type="CDD" id="cd06261">
    <property type="entry name" value="TM_PBP2"/>
    <property type="match status" value="1"/>
</dbReference>
<dbReference type="Gene3D" id="1.10.3720.10">
    <property type="entry name" value="MetI-like"/>
    <property type="match status" value="1"/>
</dbReference>
<organism evidence="9 10">
    <name type="scientific">Candidatus Sediminicultor quintus</name>
    <dbReference type="NCBI Taxonomy" id="1797291"/>
    <lineage>
        <taxon>Bacteria</taxon>
        <taxon>Pseudomonadati</taxon>
        <taxon>Atribacterota</taxon>
        <taxon>Candidatus Phoenicimicrobiia</taxon>
        <taxon>Candidatus Pheonicimicrobiales</taxon>
        <taxon>Candidatus Phoenicimicrobiaceae</taxon>
        <taxon>Candidatus Sediminicultor</taxon>
    </lineage>
</organism>
<keyword evidence="3" id="KW-1003">Cell membrane</keyword>
<dbReference type="STRING" id="1797291.A2V47_01860"/>
<evidence type="ECO:0000313" key="10">
    <source>
        <dbReference type="Proteomes" id="UP000177701"/>
    </source>
</evidence>
<keyword evidence="2 7" id="KW-0813">Transport</keyword>
<comment type="caution">
    <text evidence="9">The sequence shown here is derived from an EMBL/GenBank/DDBJ whole genome shotgun (WGS) entry which is preliminary data.</text>
</comment>
<proteinExistence type="inferred from homology"/>
<dbReference type="PROSITE" id="PS50928">
    <property type="entry name" value="ABC_TM1"/>
    <property type="match status" value="1"/>
</dbReference>
<dbReference type="AlphaFoldDB" id="A0A1F5AB85"/>
<evidence type="ECO:0000256" key="6">
    <source>
        <dbReference type="ARBA" id="ARBA00023136"/>
    </source>
</evidence>
<feature type="domain" description="ABC transmembrane type-1" evidence="8">
    <location>
        <begin position="81"/>
        <end position="270"/>
    </location>
</feature>
<dbReference type="SUPFAM" id="SSF161098">
    <property type="entry name" value="MetI-like"/>
    <property type="match status" value="1"/>
</dbReference>
<feature type="transmembrane region" description="Helical" evidence="7">
    <location>
        <begin position="252"/>
        <end position="270"/>
    </location>
</feature>
<evidence type="ECO:0000256" key="1">
    <source>
        <dbReference type="ARBA" id="ARBA00004651"/>
    </source>
</evidence>
<dbReference type="Pfam" id="PF00528">
    <property type="entry name" value="BPD_transp_1"/>
    <property type="match status" value="1"/>
</dbReference>
<evidence type="ECO:0000256" key="4">
    <source>
        <dbReference type="ARBA" id="ARBA00022692"/>
    </source>
</evidence>
<evidence type="ECO:0000256" key="2">
    <source>
        <dbReference type="ARBA" id="ARBA00022448"/>
    </source>
</evidence>
<evidence type="ECO:0000256" key="5">
    <source>
        <dbReference type="ARBA" id="ARBA00022989"/>
    </source>
</evidence>
<name>A0A1F5AB85_9BACT</name>
<dbReference type="PANTHER" id="PTHR32243">
    <property type="entry name" value="MALTOSE TRANSPORT SYSTEM PERMEASE-RELATED"/>
    <property type="match status" value="1"/>
</dbReference>
<reference evidence="9 10" key="1">
    <citation type="journal article" date="2016" name="Nat. Commun.">
        <title>Thousands of microbial genomes shed light on interconnected biogeochemical processes in an aquifer system.</title>
        <authorList>
            <person name="Anantharaman K."/>
            <person name="Brown C.T."/>
            <person name="Hug L.A."/>
            <person name="Sharon I."/>
            <person name="Castelle C.J."/>
            <person name="Probst A.J."/>
            <person name="Thomas B.C."/>
            <person name="Singh A."/>
            <person name="Wilkins M.J."/>
            <person name="Karaoz U."/>
            <person name="Brodie E.L."/>
            <person name="Williams K.H."/>
            <person name="Hubbard S.S."/>
            <person name="Banfield J.F."/>
        </authorList>
    </citation>
    <scope>NUCLEOTIDE SEQUENCE [LARGE SCALE GENOMIC DNA]</scope>
</reference>
<evidence type="ECO:0000313" key="9">
    <source>
        <dbReference type="EMBL" id="OGD15526.1"/>
    </source>
</evidence>
<dbReference type="InterPro" id="IPR050901">
    <property type="entry name" value="BP-dep_ABC_trans_perm"/>
</dbReference>
<comment type="similarity">
    <text evidence="7">Belongs to the binding-protein-dependent transport system permease family.</text>
</comment>
<feature type="transmembrane region" description="Helical" evidence="7">
    <location>
        <begin position="148"/>
        <end position="167"/>
    </location>
</feature>
<feature type="transmembrane region" description="Helical" evidence="7">
    <location>
        <begin position="196"/>
        <end position="217"/>
    </location>
</feature>
<keyword evidence="6 7" id="KW-0472">Membrane</keyword>
<dbReference type="EMBL" id="MEYH01000054">
    <property type="protein sequence ID" value="OGD15526.1"/>
    <property type="molecule type" value="Genomic_DNA"/>
</dbReference>
<evidence type="ECO:0000256" key="3">
    <source>
        <dbReference type="ARBA" id="ARBA00022475"/>
    </source>
</evidence>
<accession>A0A1F5AB85</accession>
<dbReference type="InterPro" id="IPR035906">
    <property type="entry name" value="MetI-like_sf"/>
</dbReference>
<evidence type="ECO:0000256" key="7">
    <source>
        <dbReference type="RuleBase" id="RU363032"/>
    </source>
</evidence>